<proteinExistence type="predicted"/>
<dbReference type="Gene3D" id="1.20.1660.10">
    <property type="entry name" value="Hypothetical protein (EF3068)"/>
    <property type="match status" value="1"/>
</dbReference>
<reference evidence="1 2" key="1">
    <citation type="submission" date="2022-04" db="EMBL/GenBank/DDBJ databases">
        <title>Roseobacter sp. WL0113 is a bacterium isolated from neritic sediment.</title>
        <authorList>
            <person name="Wang L."/>
            <person name="He W."/>
            <person name="Zhang D.-F."/>
        </authorList>
    </citation>
    <scope>NUCLEOTIDE SEQUENCE [LARGE SCALE GENOMIC DNA]</scope>
    <source>
        <strain evidence="1 2">WL0113</strain>
    </source>
</reference>
<sequence>QFSSQCQLCLPKDQTQCSWLDSSKAAGVASHLSALKVRNKTCINMNLPPAADIDALQIAIVSRLKALGDGTPYVADANEPDPRYLGYGVRAPEMKRFLASLKPEFADLHTEQKIELATRLIASGYGEQKSVAIALVEKVQEHFTPERFGKLEDLVSGLHG</sequence>
<evidence type="ECO:0000313" key="2">
    <source>
        <dbReference type="Proteomes" id="UP001208690"/>
    </source>
</evidence>
<protein>
    <submittedName>
        <fullName evidence="1">DNA alkylation repair protein</fullName>
    </submittedName>
</protein>
<dbReference type="RefSeq" id="WP_263846669.1">
    <property type="nucleotide sequence ID" value="NZ_JALIEB010000070.1"/>
</dbReference>
<dbReference type="EMBL" id="JALIEB010000070">
    <property type="protein sequence ID" value="MCV3274465.1"/>
    <property type="molecule type" value="Genomic_DNA"/>
</dbReference>
<gene>
    <name evidence="1" type="ORF">MUB52_23845</name>
</gene>
<comment type="caution">
    <text evidence="1">The sequence shown here is derived from an EMBL/GenBank/DDBJ whole genome shotgun (WGS) entry which is preliminary data.</text>
</comment>
<dbReference type="Proteomes" id="UP001208690">
    <property type="component" value="Unassembled WGS sequence"/>
</dbReference>
<accession>A0ABT3BLL8</accession>
<name>A0ABT3BLL8_9RHOB</name>
<feature type="non-terminal residue" evidence="1">
    <location>
        <position position="1"/>
    </location>
</feature>
<dbReference type="Pfam" id="PF08713">
    <property type="entry name" value="DNA_alkylation"/>
    <property type="match status" value="1"/>
</dbReference>
<evidence type="ECO:0000313" key="1">
    <source>
        <dbReference type="EMBL" id="MCV3274465.1"/>
    </source>
</evidence>
<keyword evidence="2" id="KW-1185">Reference proteome</keyword>
<dbReference type="InterPro" id="IPR014825">
    <property type="entry name" value="DNA_alkylation"/>
</dbReference>
<organism evidence="1 2">
    <name type="scientific">Roseobacter sinensis</name>
    <dbReference type="NCBI Taxonomy" id="2931391"/>
    <lineage>
        <taxon>Bacteria</taxon>
        <taxon>Pseudomonadati</taxon>
        <taxon>Pseudomonadota</taxon>
        <taxon>Alphaproteobacteria</taxon>
        <taxon>Rhodobacterales</taxon>
        <taxon>Roseobacteraceae</taxon>
        <taxon>Roseobacter</taxon>
    </lineage>
</organism>